<evidence type="ECO:0000256" key="10">
    <source>
        <dbReference type="SAM" id="SignalP"/>
    </source>
</evidence>
<dbReference type="VEuPathDB" id="VectorBase:AQUA006703"/>
<keyword evidence="10" id="KW-0732">Signal</keyword>
<evidence type="ECO:0000256" key="6">
    <source>
        <dbReference type="ARBA" id="ARBA00022898"/>
    </source>
</evidence>
<evidence type="ECO:0000256" key="9">
    <source>
        <dbReference type="SAM" id="MobiDB-lite"/>
    </source>
</evidence>
<feature type="domain" description="Aminotransferase class V" evidence="11">
    <location>
        <begin position="277"/>
        <end position="459"/>
    </location>
</feature>
<evidence type="ECO:0000256" key="3">
    <source>
        <dbReference type="ARBA" id="ARBA00013049"/>
    </source>
</evidence>
<dbReference type="InterPro" id="IPR000192">
    <property type="entry name" value="Aminotrans_V_dom"/>
</dbReference>
<feature type="compositionally biased region" description="Basic and acidic residues" evidence="9">
    <location>
        <begin position="206"/>
        <end position="217"/>
    </location>
</feature>
<dbReference type="Gene3D" id="3.90.1150.10">
    <property type="entry name" value="Aspartate Aminotransferase, domain 1"/>
    <property type="match status" value="1"/>
</dbReference>
<protein>
    <recommendedName>
        <fullName evidence="3">alanine--glyoxylate transaminase</fullName>
        <ecNumber evidence="3">2.6.1.44</ecNumber>
    </recommendedName>
</protein>
<dbReference type="GO" id="GO:0004760">
    <property type="term" value="F:L-serine-pyruvate transaminase activity"/>
    <property type="evidence" value="ECO:0007669"/>
    <property type="project" value="TreeGrafter"/>
</dbReference>
<evidence type="ECO:0000256" key="2">
    <source>
        <dbReference type="ARBA" id="ARBA00009236"/>
    </source>
</evidence>
<sequence>MRKVFLLSLLALALLVTVVNGDGKKKESSFEESGGSEHGADHHSKKGDKGDKGYEKKHGLEKSEKGSKGKEDHESHYGEEGGHKKESHDEGDHYKKHHEEKKGSKHGKKGHKKGHKKGSKTTGYHHKSHKDDYHKEHKFYDDHHKEGHHKKFGDFNEFHKKNGGEHKKGGHHESAHKEDKYAKKGHTDKGHFDDEHKGWKHKHGHESHFSHKDDFGKKGGKSGGSEHGDGRPLADTMKFAPPPASLRNPLIIPEKIMMGPGPSNCSKRVLTAMTNTVLSNFHAELFRTMDEVKDGLRYIFQTENRATMCVSGSAHAGMEAMLSNLLEEGDRVLIAVNGIWAERAVEMSERYGADVRTIEGPPDRPFSLETLARAIELHQPKCLFLTHGDSSSGLLQPLEGVGQICHQHDCLLIVDAVASLCGVPFYMDKWEIDAVYTGAQKVLGAPPGITPISISPKALYHHTVASNLIFALREALAQIAEEGLENQIKRRIECAQILYEGLGKMGLDIFVKDPRHRLPTVTGIMIPKGVDWWKVSQYAMNK</sequence>
<dbReference type="GO" id="GO:0019265">
    <property type="term" value="P:glycine biosynthetic process, by transamination of glyoxylate"/>
    <property type="evidence" value="ECO:0007669"/>
    <property type="project" value="TreeGrafter"/>
</dbReference>
<dbReference type="Proteomes" id="UP000076407">
    <property type="component" value="Unassembled WGS sequence"/>
</dbReference>
<evidence type="ECO:0000256" key="5">
    <source>
        <dbReference type="ARBA" id="ARBA00022679"/>
    </source>
</evidence>
<feature type="chain" id="PRO_5008142621" description="alanine--glyoxylate transaminase" evidence="10">
    <location>
        <begin position="22"/>
        <end position="542"/>
    </location>
</feature>
<dbReference type="PANTHER" id="PTHR21152">
    <property type="entry name" value="AMINOTRANSFERASE CLASS V"/>
    <property type="match status" value="1"/>
</dbReference>
<keyword evidence="5" id="KW-0808">Transferase</keyword>
<feature type="compositionally biased region" description="Basic residues" evidence="9">
    <location>
        <begin position="94"/>
        <end position="128"/>
    </location>
</feature>
<dbReference type="InterPro" id="IPR015424">
    <property type="entry name" value="PyrdxlP-dep_Trfase"/>
</dbReference>
<dbReference type="InterPro" id="IPR015421">
    <property type="entry name" value="PyrdxlP-dep_Trfase_major"/>
</dbReference>
<evidence type="ECO:0000256" key="7">
    <source>
        <dbReference type="RuleBase" id="RU004075"/>
    </source>
</evidence>
<evidence type="ECO:0000256" key="8">
    <source>
        <dbReference type="RuleBase" id="RU004504"/>
    </source>
</evidence>
<comment type="cofactor">
    <cofactor evidence="1 8">
        <name>pyridoxal 5'-phosphate</name>
        <dbReference type="ChEBI" id="CHEBI:597326"/>
    </cofactor>
</comment>
<evidence type="ECO:0000313" key="13">
    <source>
        <dbReference type="Proteomes" id="UP000076407"/>
    </source>
</evidence>
<dbReference type="PROSITE" id="PS00595">
    <property type="entry name" value="AA_TRANSFER_CLASS_5"/>
    <property type="match status" value="1"/>
</dbReference>
<dbReference type="SUPFAM" id="SSF53383">
    <property type="entry name" value="PLP-dependent transferases"/>
    <property type="match status" value="1"/>
</dbReference>
<evidence type="ECO:0000313" key="12">
    <source>
        <dbReference type="EnsemblMetazoa" id="AQUA006703-PA"/>
    </source>
</evidence>
<dbReference type="AlphaFoldDB" id="A0A182XA64"/>
<accession>A0A182XA64</accession>
<evidence type="ECO:0000256" key="1">
    <source>
        <dbReference type="ARBA" id="ARBA00001933"/>
    </source>
</evidence>
<dbReference type="Gene3D" id="3.40.640.10">
    <property type="entry name" value="Type I PLP-dependent aspartate aminotransferase-like (Major domain)"/>
    <property type="match status" value="1"/>
</dbReference>
<dbReference type="Pfam" id="PF00266">
    <property type="entry name" value="Aminotran_5"/>
    <property type="match status" value="1"/>
</dbReference>
<dbReference type="EC" id="2.6.1.44" evidence="3"/>
<feature type="signal peptide" evidence="10">
    <location>
        <begin position="1"/>
        <end position="21"/>
    </location>
</feature>
<feature type="region of interest" description="Disordered" evidence="9">
    <location>
        <begin position="144"/>
        <end position="242"/>
    </location>
</feature>
<organism evidence="12 13">
    <name type="scientific">Anopheles quadriannulatus</name>
    <name type="common">Mosquito</name>
    <dbReference type="NCBI Taxonomy" id="34691"/>
    <lineage>
        <taxon>Eukaryota</taxon>
        <taxon>Metazoa</taxon>
        <taxon>Ecdysozoa</taxon>
        <taxon>Arthropoda</taxon>
        <taxon>Hexapoda</taxon>
        <taxon>Insecta</taxon>
        <taxon>Pterygota</taxon>
        <taxon>Neoptera</taxon>
        <taxon>Endopterygota</taxon>
        <taxon>Diptera</taxon>
        <taxon>Nematocera</taxon>
        <taxon>Culicoidea</taxon>
        <taxon>Culicidae</taxon>
        <taxon>Anophelinae</taxon>
        <taxon>Anopheles</taxon>
    </lineage>
</organism>
<dbReference type="CDD" id="cd06451">
    <property type="entry name" value="AGAT_like"/>
    <property type="match status" value="1"/>
</dbReference>
<feature type="compositionally biased region" description="Basic and acidic residues" evidence="9">
    <location>
        <begin position="152"/>
        <end position="197"/>
    </location>
</feature>
<dbReference type="InterPro" id="IPR031959">
    <property type="entry name" value="DUF4779"/>
</dbReference>
<dbReference type="STRING" id="34691.A0A182XA64"/>
<dbReference type="PANTHER" id="PTHR21152:SF40">
    <property type="entry name" value="ALANINE--GLYOXYLATE AMINOTRANSFERASE"/>
    <property type="match status" value="1"/>
</dbReference>
<comment type="similarity">
    <text evidence="2 7">Belongs to the class-V pyridoxal-phosphate-dependent aminotransferase family.</text>
</comment>
<feature type="compositionally biased region" description="Basic and acidic residues" evidence="9">
    <location>
        <begin position="38"/>
        <end position="93"/>
    </location>
</feature>
<dbReference type="InterPro" id="IPR020578">
    <property type="entry name" value="Aminotrans_V_PyrdxlP_BS"/>
</dbReference>
<dbReference type="FunFam" id="3.40.640.10:FF:000027">
    <property type="entry name" value="Serine--pyruvate aminotransferase, mitochondrial"/>
    <property type="match status" value="1"/>
</dbReference>
<evidence type="ECO:0000259" key="11">
    <source>
        <dbReference type="Pfam" id="PF00266"/>
    </source>
</evidence>
<feature type="region of interest" description="Disordered" evidence="9">
    <location>
        <begin position="22"/>
        <end position="132"/>
    </location>
</feature>
<name>A0A182XA64_ANOQN</name>
<dbReference type="InterPro" id="IPR015422">
    <property type="entry name" value="PyrdxlP-dep_Trfase_small"/>
</dbReference>
<keyword evidence="6" id="KW-0663">Pyridoxal phosphate</keyword>
<dbReference type="EnsemblMetazoa" id="AQUA006703-RA">
    <property type="protein sequence ID" value="AQUA006703-PA"/>
    <property type="gene ID" value="AQUA006703"/>
</dbReference>
<proteinExistence type="inferred from homology"/>
<dbReference type="Pfam" id="PF16009">
    <property type="entry name" value="DUF4779"/>
    <property type="match status" value="1"/>
</dbReference>
<keyword evidence="13" id="KW-1185">Reference proteome</keyword>
<dbReference type="GO" id="GO:0008453">
    <property type="term" value="F:alanine-glyoxylate transaminase activity"/>
    <property type="evidence" value="ECO:0007669"/>
    <property type="project" value="UniProtKB-EC"/>
</dbReference>
<evidence type="ECO:0000256" key="4">
    <source>
        <dbReference type="ARBA" id="ARBA00022576"/>
    </source>
</evidence>
<keyword evidence="4" id="KW-0032">Aminotransferase</keyword>
<reference evidence="12" key="1">
    <citation type="submission" date="2020-05" db="UniProtKB">
        <authorList>
            <consortium name="EnsemblMetazoa"/>
        </authorList>
    </citation>
    <scope>IDENTIFICATION</scope>
    <source>
        <strain evidence="12">SANGQUA</strain>
    </source>
</reference>
<dbReference type="GO" id="GO:0005777">
    <property type="term" value="C:peroxisome"/>
    <property type="evidence" value="ECO:0007669"/>
    <property type="project" value="TreeGrafter"/>
</dbReference>